<dbReference type="KEGG" id="hsn:DV733_05755"/>
<proteinExistence type="predicted"/>
<evidence type="ECO:0000313" key="2">
    <source>
        <dbReference type="EMBL" id="QCC50779.1"/>
    </source>
</evidence>
<dbReference type="EMBL" id="CP031310">
    <property type="protein sequence ID" value="QCC50779.1"/>
    <property type="molecule type" value="Genomic_DNA"/>
</dbReference>
<name>A0A4D6HA33_9EURY</name>
<evidence type="ECO:0000313" key="3">
    <source>
        <dbReference type="Proteomes" id="UP000296706"/>
    </source>
</evidence>
<evidence type="ECO:0000256" key="1">
    <source>
        <dbReference type="SAM" id="Phobius"/>
    </source>
</evidence>
<keyword evidence="1" id="KW-0812">Transmembrane</keyword>
<reference evidence="2 3" key="1">
    <citation type="journal article" date="2019" name="Nat. Commun.">
        <title>A new type of DNA phosphorothioation-based antiviral system in archaea.</title>
        <authorList>
            <person name="Xiong L."/>
            <person name="Liu S."/>
            <person name="Chen S."/>
            <person name="Xiao Y."/>
            <person name="Zhu B."/>
            <person name="Gao Y."/>
            <person name="Zhang Y."/>
            <person name="Chen B."/>
            <person name="Luo J."/>
            <person name="Deng Z."/>
            <person name="Chen X."/>
            <person name="Wang L."/>
            <person name="Chen S."/>
        </authorList>
    </citation>
    <scope>NUCLEOTIDE SEQUENCE [LARGE SCALE GENOMIC DNA]</scope>
    <source>
        <strain evidence="2 3">CBA1105</strain>
    </source>
</reference>
<keyword evidence="1" id="KW-1133">Transmembrane helix</keyword>
<organism evidence="2 3">
    <name type="scientific">Halapricum salinum</name>
    <dbReference type="NCBI Taxonomy" id="1457250"/>
    <lineage>
        <taxon>Archaea</taxon>
        <taxon>Methanobacteriati</taxon>
        <taxon>Methanobacteriota</taxon>
        <taxon>Stenosarchaea group</taxon>
        <taxon>Halobacteria</taxon>
        <taxon>Halobacteriales</taxon>
        <taxon>Haloarculaceae</taxon>
        <taxon>Halapricum</taxon>
    </lineage>
</organism>
<keyword evidence="3" id="KW-1185">Reference proteome</keyword>
<dbReference type="AlphaFoldDB" id="A0A4D6HA33"/>
<gene>
    <name evidence="2" type="ORF">DV733_05755</name>
</gene>
<sequence>MSLGRTIGYGLLALVDAVVATVVAVFLSGFGLLGVAPSAESAVTIALGIGAATFVATLLASTISHYRGGKPFAFTRLSKVVVKYTLFYSPWVVWRRRNQRR</sequence>
<dbReference type="RefSeq" id="WP_049994223.1">
    <property type="nucleotide sequence ID" value="NZ_CP031310.1"/>
</dbReference>
<dbReference type="GeneID" id="39847350"/>
<accession>A0A4D6HA33</accession>
<feature type="transmembrane region" description="Helical" evidence="1">
    <location>
        <begin position="42"/>
        <end position="60"/>
    </location>
</feature>
<feature type="transmembrane region" description="Helical" evidence="1">
    <location>
        <begin position="12"/>
        <end position="36"/>
    </location>
</feature>
<dbReference type="Proteomes" id="UP000296706">
    <property type="component" value="Chromosome"/>
</dbReference>
<keyword evidence="1" id="KW-0472">Membrane</keyword>
<protein>
    <submittedName>
        <fullName evidence="2">Uncharacterized protein</fullName>
    </submittedName>
</protein>